<sequence>MPLVERCHTLINNALSPPTILSQTALVSIIKRLLFPVFKVLHSLHFPSQSGSSPCKSTFDFSVTTKEFGKAIIIACPFVNAGRSQILESIVINQTSLYTASTPNHGRYYES</sequence>
<gene>
    <name evidence="1" type="ORF">CHS0354_032808</name>
</gene>
<dbReference type="AlphaFoldDB" id="A0AAE0S946"/>
<comment type="caution">
    <text evidence="1">The sequence shown here is derived from an EMBL/GenBank/DDBJ whole genome shotgun (WGS) entry which is preliminary data.</text>
</comment>
<accession>A0AAE0S946</accession>
<organism evidence="1 2">
    <name type="scientific">Potamilus streckersoni</name>
    <dbReference type="NCBI Taxonomy" id="2493646"/>
    <lineage>
        <taxon>Eukaryota</taxon>
        <taxon>Metazoa</taxon>
        <taxon>Spiralia</taxon>
        <taxon>Lophotrochozoa</taxon>
        <taxon>Mollusca</taxon>
        <taxon>Bivalvia</taxon>
        <taxon>Autobranchia</taxon>
        <taxon>Heteroconchia</taxon>
        <taxon>Palaeoheterodonta</taxon>
        <taxon>Unionida</taxon>
        <taxon>Unionoidea</taxon>
        <taxon>Unionidae</taxon>
        <taxon>Ambleminae</taxon>
        <taxon>Lampsilini</taxon>
        <taxon>Potamilus</taxon>
    </lineage>
</organism>
<name>A0AAE0S946_9BIVA</name>
<reference evidence="1" key="3">
    <citation type="submission" date="2023-05" db="EMBL/GenBank/DDBJ databases">
        <authorList>
            <person name="Smith C.H."/>
        </authorList>
    </citation>
    <scope>NUCLEOTIDE SEQUENCE</scope>
    <source>
        <strain evidence="1">CHS0354</strain>
        <tissue evidence="1">Mantle</tissue>
    </source>
</reference>
<protein>
    <submittedName>
        <fullName evidence="1">Uncharacterized protein</fullName>
    </submittedName>
</protein>
<reference evidence="1" key="2">
    <citation type="journal article" date="2021" name="Genome Biol. Evol.">
        <title>Developing a high-quality reference genome for a parasitic bivalve with doubly uniparental inheritance (Bivalvia: Unionida).</title>
        <authorList>
            <person name="Smith C.H."/>
        </authorList>
    </citation>
    <scope>NUCLEOTIDE SEQUENCE</scope>
    <source>
        <strain evidence="1">CHS0354</strain>
        <tissue evidence="1">Mantle</tissue>
    </source>
</reference>
<dbReference type="EMBL" id="JAEAOA010001935">
    <property type="protein sequence ID" value="KAK3587606.1"/>
    <property type="molecule type" value="Genomic_DNA"/>
</dbReference>
<evidence type="ECO:0000313" key="1">
    <source>
        <dbReference type="EMBL" id="KAK3587606.1"/>
    </source>
</evidence>
<evidence type="ECO:0000313" key="2">
    <source>
        <dbReference type="Proteomes" id="UP001195483"/>
    </source>
</evidence>
<keyword evidence="2" id="KW-1185">Reference proteome</keyword>
<reference evidence="1" key="1">
    <citation type="journal article" date="2021" name="Genome Biol. Evol.">
        <title>A High-Quality Reference Genome for a Parasitic Bivalve with Doubly Uniparental Inheritance (Bivalvia: Unionida).</title>
        <authorList>
            <person name="Smith C.H."/>
        </authorList>
    </citation>
    <scope>NUCLEOTIDE SEQUENCE</scope>
    <source>
        <strain evidence="1">CHS0354</strain>
    </source>
</reference>
<dbReference type="Proteomes" id="UP001195483">
    <property type="component" value="Unassembled WGS sequence"/>
</dbReference>
<proteinExistence type="predicted"/>